<proteinExistence type="predicted"/>
<evidence type="ECO:0000256" key="1">
    <source>
        <dbReference type="SAM" id="MobiDB-lite"/>
    </source>
</evidence>
<evidence type="ECO:0000256" key="2">
    <source>
        <dbReference type="SAM" id="SignalP"/>
    </source>
</evidence>
<feature type="region of interest" description="Disordered" evidence="1">
    <location>
        <begin position="194"/>
        <end position="284"/>
    </location>
</feature>
<dbReference type="Pfam" id="PF06521">
    <property type="entry name" value="PAR1"/>
    <property type="match status" value="1"/>
</dbReference>
<sequence>MACICGTKFPLPILLTVLLSSFIICTLGKLECEDLLMEECAFSVSSSGARCVLEKYIGNDNVTHIECQSSIILAENQEEWIESDECVRSCGLERISFGLSTDLLLDSQSTAMLCSPECVNNCPNIIDLYINLAAGEGLYLPQLCKSPRMISRRSMVDPIKLAKEHAQYMSSLHLSSVRNGGVISPNSFRGESGEGFGRVIGVSAPQPSPAPTDAPTYDQAGNSQPINIAGSPTAAPARTPSGQWSRSHANSLQPGAPVGSPDIQPGSMIIPAPSPSPSTTEADTYAPSPVLVEAVTPTSEYLPVFAADSEDQLDDKDLMYESYFI</sequence>
<evidence type="ECO:0000313" key="4">
    <source>
        <dbReference type="Proteomes" id="UP001497512"/>
    </source>
</evidence>
<dbReference type="InterPro" id="IPR009489">
    <property type="entry name" value="PAR1"/>
</dbReference>
<evidence type="ECO:0000313" key="3">
    <source>
        <dbReference type="EMBL" id="CAK9206373.1"/>
    </source>
</evidence>
<dbReference type="PANTHER" id="PTHR33649">
    <property type="entry name" value="PAR1 PROTEIN"/>
    <property type="match status" value="1"/>
</dbReference>
<protein>
    <recommendedName>
        <fullName evidence="5">PAR1 protein</fullName>
    </recommendedName>
</protein>
<organism evidence="3 4">
    <name type="scientific">Sphagnum troendelagicum</name>
    <dbReference type="NCBI Taxonomy" id="128251"/>
    <lineage>
        <taxon>Eukaryota</taxon>
        <taxon>Viridiplantae</taxon>
        <taxon>Streptophyta</taxon>
        <taxon>Embryophyta</taxon>
        <taxon>Bryophyta</taxon>
        <taxon>Sphagnophytina</taxon>
        <taxon>Sphagnopsida</taxon>
        <taxon>Sphagnales</taxon>
        <taxon>Sphagnaceae</taxon>
        <taxon>Sphagnum</taxon>
    </lineage>
</organism>
<feature type="chain" id="PRO_5047044577" description="PAR1 protein" evidence="2">
    <location>
        <begin position="29"/>
        <end position="325"/>
    </location>
</feature>
<gene>
    <name evidence="3" type="ORF">CSSPTR1EN2_LOCUS8316</name>
</gene>
<reference evidence="3" key="1">
    <citation type="submission" date="2024-02" db="EMBL/GenBank/DDBJ databases">
        <authorList>
            <consortium name="ELIXIR-Norway"/>
            <consortium name="Elixir Norway"/>
        </authorList>
    </citation>
    <scope>NUCLEOTIDE SEQUENCE</scope>
</reference>
<keyword evidence="2" id="KW-0732">Signal</keyword>
<dbReference type="PANTHER" id="PTHR33649:SF2">
    <property type="entry name" value="PAR1 PROTEIN"/>
    <property type="match status" value="1"/>
</dbReference>
<accession>A0ABP0TW51</accession>
<keyword evidence="4" id="KW-1185">Reference proteome</keyword>
<dbReference type="Proteomes" id="UP001497512">
    <property type="component" value="Chromosome 15"/>
</dbReference>
<name>A0ABP0TW51_9BRYO</name>
<evidence type="ECO:0008006" key="5">
    <source>
        <dbReference type="Google" id="ProtNLM"/>
    </source>
</evidence>
<feature type="compositionally biased region" description="Polar residues" evidence="1">
    <location>
        <begin position="240"/>
        <end position="253"/>
    </location>
</feature>
<feature type="signal peptide" evidence="2">
    <location>
        <begin position="1"/>
        <end position="28"/>
    </location>
</feature>
<dbReference type="EMBL" id="OZ019907">
    <property type="protein sequence ID" value="CAK9206373.1"/>
    <property type="molecule type" value="Genomic_DNA"/>
</dbReference>